<dbReference type="EMBL" id="KE720704">
    <property type="protein sequence ID" value="ERF76799.1"/>
    <property type="molecule type" value="Genomic_DNA"/>
</dbReference>
<dbReference type="eggNOG" id="ENOG502RQTN">
    <property type="taxonomic scope" value="Eukaryota"/>
</dbReference>
<feature type="region of interest" description="Disordered" evidence="1">
    <location>
        <begin position="258"/>
        <end position="337"/>
    </location>
</feature>
<dbReference type="RefSeq" id="XP_007785875.1">
    <property type="nucleotide sequence ID" value="XM_007787685.1"/>
</dbReference>
<evidence type="ECO:0000313" key="2">
    <source>
        <dbReference type="EMBL" id="ERF76799.1"/>
    </source>
</evidence>
<feature type="compositionally biased region" description="Polar residues" evidence="1">
    <location>
        <begin position="271"/>
        <end position="280"/>
    </location>
</feature>
<dbReference type="AlphaFoldDB" id="U1I3Z1"/>
<evidence type="ECO:0000256" key="1">
    <source>
        <dbReference type="SAM" id="MobiDB-lite"/>
    </source>
</evidence>
<reference evidence="3" key="1">
    <citation type="journal article" date="2014" name="BMC Genomics">
        <title>Genome characteristics reveal the impact of lichenization on lichen-forming fungus Endocarpon pusillum Hedwig (Verrucariales, Ascomycota).</title>
        <authorList>
            <person name="Wang Y.-Y."/>
            <person name="Liu B."/>
            <person name="Zhang X.-Y."/>
            <person name="Zhou Q.-M."/>
            <person name="Zhang T."/>
            <person name="Li H."/>
            <person name="Yu Y.-F."/>
            <person name="Zhang X.-L."/>
            <person name="Hao X.-Y."/>
            <person name="Wang M."/>
            <person name="Wang L."/>
            <person name="Wei J.-C."/>
        </authorList>
    </citation>
    <scope>NUCLEOTIDE SEQUENCE [LARGE SCALE GENOMIC DNA]</scope>
    <source>
        <strain evidence="3">Z07020 / HMAS-L-300199</strain>
    </source>
</reference>
<keyword evidence="3" id="KW-1185">Reference proteome</keyword>
<dbReference type="HOGENOM" id="CLU_041439_0_0_1"/>
<feature type="compositionally biased region" description="Polar residues" evidence="1">
    <location>
        <begin position="164"/>
        <end position="183"/>
    </location>
</feature>
<gene>
    <name evidence="2" type="ORF">EPUS_08984</name>
</gene>
<accession>U1I3Z1</accession>
<sequence>MERPPLPDFPSVTSPVPSYRSNVSDSEQIPLWSQEVAAYWQGRQHASRASSIISTRTKLSTNTATEDARSIDINIDPYHFRINRDGSRITTSELQDTLPKYGPPVQVGGVNGGASESTNTQNSHDERSVSTEVPDYESGQPRNLLSMRPLPVHLPLTPDDVFHPQNSGSRAAADTSLTRNPSYTPGKDTISVTKRRAVSEDHIHKPSAIPRKPLNLSSPLRRRNGVRLPTLITNMVNEQQSEAGRDRDPVVALRSPNCRLPRSAEPRLGNDNHSFLSIPSSPMFIGRNASGSFPSPPPVPDATQPPSTPDDQRTVTAHSPARIEEGYADTYPPPPMDSENDVSVHYTRLIRTIDRDHRKALHERDKDIIALRQRLHEQDTIYRQELRGRDFMVDDLKNRIAHLESTTEAKVETACNAIEDLWENRWKDRDFHLMERMRRMEIDLHTAVERAILERDQTWAKWWTVKYKQLVERLEQTGQLSQHDLKTLHTNPPNL</sequence>
<protein>
    <submittedName>
        <fullName evidence="2">Uncharacterized protein</fullName>
    </submittedName>
</protein>
<dbReference type="OMA" id="PRMTHSA"/>
<organism evidence="2 3">
    <name type="scientific">Endocarpon pusillum (strain Z07020 / HMAS-L-300199)</name>
    <name type="common">Lichen-forming fungus</name>
    <dbReference type="NCBI Taxonomy" id="1263415"/>
    <lineage>
        <taxon>Eukaryota</taxon>
        <taxon>Fungi</taxon>
        <taxon>Dikarya</taxon>
        <taxon>Ascomycota</taxon>
        <taxon>Pezizomycotina</taxon>
        <taxon>Eurotiomycetes</taxon>
        <taxon>Chaetothyriomycetidae</taxon>
        <taxon>Verrucariales</taxon>
        <taxon>Verrucariaceae</taxon>
        <taxon>Endocarpon</taxon>
    </lineage>
</organism>
<dbReference type="OrthoDB" id="5393115at2759"/>
<evidence type="ECO:0000313" key="3">
    <source>
        <dbReference type="Proteomes" id="UP000019373"/>
    </source>
</evidence>
<feature type="region of interest" description="Disordered" evidence="1">
    <location>
        <begin position="1"/>
        <end position="25"/>
    </location>
</feature>
<proteinExistence type="predicted"/>
<name>U1I3Z1_ENDPU</name>
<feature type="compositionally biased region" description="Polar residues" evidence="1">
    <location>
        <begin position="11"/>
        <end position="25"/>
    </location>
</feature>
<dbReference type="GeneID" id="19243824"/>
<feature type="region of interest" description="Disordered" evidence="1">
    <location>
        <begin position="95"/>
        <end position="220"/>
    </location>
</feature>
<dbReference type="Proteomes" id="UP000019373">
    <property type="component" value="Unassembled WGS sequence"/>
</dbReference>